<dbReference type="SUPFAM" id="SSF56112">
    <property type="entry name" value="Protein kinase-like (PK-like)"/>
    <property type="match status" value="1"/>
</dbReference>
<protein>
    <recommendedName>
        <fullName evidence="3">Protein kinase domain-containing protein</fullName>
    </recommendedName>
</protein>
<dbReference type="Proteomes" id="UP000077266">
    <property type="component" value="Unassembled WGS sequence"/>
</dbReference>
<organism evidence="1 2">
    <name type="scientific">Exidia glandulosa HHB12029</name>
    <dbReference type="NCBI Taxonomy" id="1314781"/>
    <lineage>
        <taxon>Eukaryota</taxon>
        <taxon>Fungi</taxon>
        <taxon>Dikarya</taxon>
        <taxon>Basidiomycota</taxon>
        <taxon>Agaricomycotina</taxon>
        <taxon>Agaricomycetes</taxon>
        <taxon>Auriculariales</taxon>
        <taxon>Exidiaceae</taxon>
        <taxon>Exidia</taxon>
    </lineage>
</organism>
<dbReference type="STRING" id="1314781.A0A165PM66"/>
<reference evidence="1 2" key="1">
    <citation type="journal article" date="2016" name="Mol. Biol. Evol.">
        <title>Comparative Genomics of Early-Diverging Mushroom-Forming Fungi Provides Insights into the Origins of Lignocellulose Decay Capabilities.</title>
        <authorList>
            <person name="Nagy L.G."/>
            <person name="Riley R."/>
            <person name="Tritt A."/>
            <person name="Adam C."/>
            <person name="Daum C."/>
            <person name="Floudas D."/>
            <person name="Sun H."/>
            <person name="Yadav J.S."/>
            <person name="Pangilinan J."/>
            <person name="Larsson K.H."/>
            <person name="Matsuura K."/>
            <person name="Barry K."/>
            <person name="Labutti K."/>
            <person name="Kuo R."/>
            <person name="Ohm R.A."/>
            <person name="Bhattacharya S.S."/>
            <person name="Shirouzu T."/>
            <person name="Yoshinaga Y."/>
            <person name="Martin F.M."/>
            <person name="Grigoriev I.V."/>
            <person name="Hibbett D.S."/>
        </authorList>
    </citation>
    <scope>NUCLEOTIDE SEQUENCE [LARGE SCALE GENOMIC DNA]</scope>
    <source>
        <strain evidence="1 2">HHB12029</strain>
    </source>
</reference>
<dbReference type="InParanoid" id="A0A165PM66"/>
<dbReference type="InterPro" id="IPR011009">
    <property type="entry name" value="Kinase-like_dom_sf"/>
</dbReference>
<accession>A0A165PM66</accession>
<evidence type="ECO:0000313" key="1">
    <source>
        <dbReference type="EMBL" id="KZW02371.1"/>
    </source>
</evidence>
<dbReference type="OrthoDB" id="2985259at2759"/>
<dbReference type="Gene3D" id="1.10.510.10">
    <property type="entry name" value="Transferase(Phosphotransferase) domain 1"/>
    <property type="match status" value="1"/>
</dbReference>
<sequence length="343" mass="39112">MKVDLSTFPKTLPDVRKIEGDVFTIWTPLKDFFLSNGLKLWVQSGTSYVRPPDGRPRTPDGFVYRYSCDDDEPSEFRQITPMIHPARTTDGRDVIIRLVSIGDSGANHREALQRLATGNVASVIGNHCVPVLQWIVLEDIHFAVQPLLSYIDQSTLYCYENVQDLINTIHQMLEALQFCHERLVAHMDIFSGNWLSNFHTSGKEATDFYEPLAEGARRKPFRSLFPFKIYLNDLECAVCFDTDSDPSSRVFSRPPIPNYGRTIPREMRSGLPYDPFPVDIWQLAGLIEQVPGFEHLPDALVEFVGRMRRECVEDRPSAKEAIAQLQALRLNLSAEELQAPVEW</sequence>
<name>A0A165PM66_EXIGL</name>
<evidence type="ECO:0008006" key="3">
    <source>
        <dbReference type="Google" id="ProtNLM"/>
    </source>
</evidence>
<gene>
    <name evidence="1" type="ORF">EXIGLDRAFT_829266</name>
</gene>
<dbReference type="EMBL" id="KV425888">
    <property type="protein sequence ID" value="KZW02371.1"/>
    <property type="molecule type" value="Genomic_DNA"/>
</dbReference>
<evidence type="ECO:0000313" key="2">
    <source>
        <dbReference type="Proteomes" id="UP000077266"/>
    </source>
</evidence>
<keyword evidence="2" id="KW-1185">Reference proteome</keyword>
<proteinExistence type="predicted"/>
<dbReference type="AlphaFoldDB" id="A0A165PM66"/>